<sequence length="77" mass="9205">MLAESTIIPVQIRKVFYPFIIAKDDNGHYHYLNINAAQRKDTVFWDVMMRISQAGLWLPIDKESYQLLENDWLEFKD</sequence>
<name>A0ABN3YBN5_9ENTE</name>
<proteinExistence type="predicted"/>
<protein>
    <submittedName>
        <fullName evidence="1">Uncharacterized protein</fullName>
    </submittedName>
</protein>
<evidence type="ECO:0000313" key="2">
    <source>
        <dbReference type="Proteomes" id="UP001501577"/>
    </source>
</evidence>
<dbReference type="EMBL" id="BAAAXQ010000073">
    <property type="protein sequence ID" value="GAA3024902.1"/>
    <property type="molecule type" value="Genomic_DNA"/>
</dbReference>
<keyword evidence="2" id="KW-1185">Reference proteome</keyword>
<gene>
    <name evidence="1" type="ORF">GCM10019998_21780</name>
</gene>
<organism evidence="1 2">
    <name type="scientific">Tetragenococcus solitarius</name>
    <dbReference type="NCBI Taxonomy" id="71453"/>
    <lineage>
        <taxon>Bacteria</taxon>
        <taxon>Bacillati</taxon>
        <taxon>Bacillota</taxon>
        <taxon>Bacilli</taxon>
        <taxon>Lactobacillales</taxon>
        <taxon>Enterococcaceae</taxon>
        <taxon>Tetragenococcus</taxon>
    </lineage>
</organism>
<dbReference type="Proteomes" id="UP001501577">
    <property type="component" value="Unassembled WGS sequence"/>
</dbReference>
<reference evidence="1 2" key="1">
    <citation type="journal article" date="2019" name="Int. J. Syst. Evol. Microbiol.">
        <title>The Global Catalogue of Microorganisms (GCM) 10K type strain sequencing project: providing services to taxonomists for standard genome sequencing and annotation.</title>
        <authorList>
            <consortium name="The Broad Institute Genomics Platform"/>
            <consortium name="The Broad Institute Genome Sequencing Center for Infectious Disease"/>
            <person name="Wu L."/>
            <person name="Ma J."/>
        </authorList>
    </citation>
    <scope>NUCLEOTIDE SEQUENCE [LARGE SCALE GENOMIC DNA]</scope>
    <source>
        <strain evidence="1 2">JCM 8736</strain>
    </source>
</reference>
<accession>A0ABN3YBN5</accession>
<comment type="caution">
    <text evidence="1">The sequence shown here is derived from an EMBL/GenBank/DDBJ whole genome shotgun (WGS) entry which is preliminary data.</text>
</comment>
<dbReference type="RefSeq" id="WP_068710537.1">
    <property type="nucleotide sequence ID" value="NZ_BAAAXQ010000073.1"/>
</dbReference>
<evidence type="ECO:0000313" key="1">
    <source>
        <dbReference type="EMBL" id="GAA3024902.1"/>
    </source>
</evidence>